<keyword evidence="6" id="KW-1185">Reference proteome</keyword>
<dbReference type="STRING" id="298654.FraEuI1c_7016"/>
<protein>
    <submittedName>
        <fullName evidence="5">Protein serine/threonine phosphatase</fullName>
    </submittedName>
</protein>
<dbReference type="SMART" id="SM00331">
    <property type="entry name" value="PP2C_SIG"/>
    <property type="match status" value="1"/>
</dbReference>
<evidence type="ECO:0000259" key="4">
    <source>
        <dbReference type="SMART" id="SM00331"/>
    </source>
</evidence>
<dbReference type="PANTHER" id="PTHR43156">
    <property type="entry name" value="STAGE II SPORULATION PROTEIN E-RELATED"/>
    <property type="match status" value="1"/>
</dbReference>
<keyword evidence="3" id="KW-1133">Transmembrane helix</keyword>
<dbReference type="Proteomes" id="UP000002484">
    <property type="component" value="Chromosome"/>
</dbReference>
<feature type="compositionally biased region" description="Basic residues" evidence="2">
    <location>
        <begin position="442"/>
        <end position="452"/>
    </location>
</feature>
<name>E3IX83_PSEI1</name>
<keyword evidence="3" id="KW-0472">Membrane</keyword>
<evidence type="ECO:0000256" key="2">
    <source>
        <dbReference type="SAM" id="MobiDB-lite"/>
    </source>
</evidence>
<dbReference type="Gene3D" id="3.60.40.10">
    <property type="entry name" value="PPM-type phosphatase domain"/>
    <property type="match status" value="1"/>
</dbReference>
<dbReference type="KEGG" id="fri:FraEuI1c_7016"/>
<dbReference type="GO" id="GO:0016791">
    <property type="term" value="F:phosphatase activity"/>
    <property type="evidence" value="ECO:0007669"/>
    <property type="project" value="TreeGrafter"/>
</dbReference>
<proteinExistence type="predicted"/>
<evidence type="ECO:0000313" key="6">
    <source>
        <dbReference type="Proteomes" id="UP000002484"/>
    </source>
</evidence>
<feature type="region of interest" description="Disordered" evidence="2">
    <location>
        <begin position="370"/>
        <end position="452"/>
    </location>
</feature>
<keyword evidence="1" id="KW-0378">Hydrolase</keyword>
<keyword evidence="3" id="KW-0812">Transmembrane</keyword>
<dbReference type="Pfam" id="PF07228">
    <property type="entry name" value="SpoIIE"/>
    <property type="match status" value="1"/>
</dbReference>
<accession>E3IX83</accession>
<evidence type="ECO:0000256" key="1">
    <source>
        <dbReference type="ARBA" id="ARBA00022801"/>
    </source>
</evidence>
<dbReference type="AlphaFoldDB" id="E3IX83"/>
<dbReference type="eggNOG" id="COG2208">
    <property type="taxonomic scope" value="Bacteria"/>
</dbReference>
<organism evidence="5 6">
    <name type="scientific">Pseudofrankia inefficax (strain DSM 45817 / CECT 9037 / DDB 130130 / EuI1c)</name>
    <name type="common">Frankia inefficax</name>
    <dbReference type="NCBI Taxonomy" id="298654"/>
    <lineage>
        <taxon>Bacteria</taxon>
        <taxon>Bacillati</taxon>
        <taxon>Actinomycetota</taxon>
        <taxon>Actinomycetes</taxon>
        <taxon>Frankiales</taxon>
        <taxon>Frankiaceae</taxon>
        <taxon>Pseudofrankia</taxon>
    </lineage>
</organism>
<feature type="transmembrane region" description="Helical" evidence="3">
    <location>
        <begin position="75"/>
        <end position="95"/>
    </location>
</feature>
<dbReference type="InterPro" id="IPR052016">
    <property type="entry name" value="Bact_Sigma-Reg"/>
</dbReference>
<dbReference type="SUPFAM" id="SSF81606">
    <property type="entry name" value="PP2C-like"/>
    <property type="match status" value="1"/>
</dbReference>
<dbReference type="InterPro" id="IPR036457">
    <property type="entry name" value="PPM-type-like_dom_sf"/>
</dbReference>
<dbReference type="InParanoid" id="E3IX83"/>
<feature type="transmembrane region" description="Helical" evidence="3">
    <location>
        <begin position="12"/>
        <end position="39"/>
    </location>
</feature>
<evidence type="ECO:0000256" key="3">
    <source>
        <dbReference type="SAM" id="Phobius"/>
    </source>
</evidence>
<reference evidence="5 6" key="1">
    <citation type="submission" date="2010-10" db="EMBL/GenBank/DDBJ databases">
        <title>Complete sequence of Frankia sp. EuI1c.</title>
        <authorList>
            <consortium name="US DOE Joint Genome Institute"/>
            <person name="Lucas S."/>
            <person name="Copeland A."/>
            <person name="Lapidus A."/>
            <person name="Cheng J.-F."/>
            <person name="Bruce D."/>
            <person name="Goodwin L."/>
            <person name="Pitluck S."/>
            <person name="Chertkov O."/>
            <person name="Detter J.C."/>
            <person name="Han C."/>
            <person name="Tapia R."/>
            <person name="Land M."/>
            <person name="Hauser L."/>
            <person name="Jeffries C."/>
            <person name="Kyrpides N."/>
            <person name="Ivanova N."/>
            <person name="Mikhailova N."/>
            <person name="Beauchemin N."/>
            <person name="Sen A."/>
            <person name="Sur S.A."/>
            <person name="Gtari M."/>
            <person name="Wall L."/>
            <person name="Tisa L."/>
            <person name="Woyke T."/>
        </authorList>
    </citation>
    <scope>NUCLEOTIDE SEQUENCE [LARGE SCALE GENOMIC DNA]</scope>
    <source>
        <strain evidence="6">DSM 45817 / CECT 9037 / EuI1c</strain>
    </source>
</reference>
<evidence type="ECO:0000313" key="5">
    <source>
        <dbReference type="EMBL" id="ADP84983.1"/>
    </source>
</evidence>
<dbReference type="HOGENOM" id="CLU_045535_1_1_11"/>
<dbReference type="PANTHER" id="PTHR43156:SF2">
    <property type="entry name" value="STAGE II SPORULATION PROTEIN E"/>
    <property type="match status" value="1"/>
</dbReference>
<feature type="transmembrane region" description="Helical" evidence="3">
    <location>
        <begin position="51"/>
        <end position="69"/>
    </location>
</feature>
<dbReference type="RefSeq" id="WP_013428094.1">
    <property type="nucleotide sequence ID" value="NC_014666.1"/>
</dbReference>
<feature type="domain" description="PPM-type phosphatase" evidence="4">
    <location>
        <begin position="133"/>
        <end position="365"/>
    </location>
</feature>
<feature type="region of interest" description="Disordered" evidence="2">
    <location>
        <begin position="251"/>
        <end position="282"/>
    </location>
</feature>
<sequence precursor="true">MPWKLDRALALGLAVLCCAVGISLLTNVAMAGYFGLAALLVSGARGPRRTAAMGSLAVVVAVLSGLWDHRFLNSQHLAAIGLVAAQSAVAVWIAIHRSRRESELRHRETELVRVRAVADVAQRALLPEVPTTIDGACFAARYLSAAEEATVGGDLYEVVATRHTIRVIIGDVRGKGLPAVRLASVVLGAFREAAVTWLEPEQVAAACAGAVNREAGPEDFVTALLVDIHPDGRLSLCSAGHHPPMLLVRPSTKPADPADDDAGSAVEPAAGPGQVLLKSPSPPLGLAERFTPSSARWSIGDRLLLFTDGLIEARSPDGVFFPLEDHLDLLLEGTPEQALDRLTERVTEHAGGHLRDDLAMLLIERRPLDTEPEPTVPRQPSASHDAQPRPVRVEEPAPDADPYDLEPDDEPDDAEPELDQPVAGPGEVPAVRVAGAAGSGWRRLRVGRAHRD</sequence>
<dbReference type="EMBL" id="CP002299">
    <property type="protein sequence ID" value="ADP84983.1"/>
    <property type="molecule type" value="Genomic_DNA"/>
</dbReference>
<dbReference type="InterPro" id="IPR001932">
    <property type="entry name" value="PPM-type_phosphatase-like_dom"/>
</dbReference>
<gene>
    <name evidence="5" type="ordered locus">FraEuI1c_7016</name>
</gene>
<feature type="compositionally biased region" description="Acidic residues" evidence="2">
    <location>
        <begin position="396"/>
        <end position="418"/>
    </location>
</feature>